<protein>
    <submittedName>
        <fullName evidence="2">Uncharacterized protein</fullName>
    </submittedName>
</protein>
<keyword evidence="3" id="KW-1185">Reference proteome</keyword>
<organism evidence="2 3">
    <name type="scientific">Arenimonas soli</name>
    <dbReference type="NCBI Taxonomy" id="2269504"/>
    <lineage>
        <taxon>Bacteria</taxon>
        <taxon>Pseudomonadati</taxon>
        <taxon>Pseudomonadota</taxon>
        <taxon>Gammaproteobacteria</taxon>
        <taxon>Lysobacterales</taxon>
        <taxon>Lysobacteraceae</taxon>
        <taxon>Arenimonas</taxon>
    </lineage>
</organism>
<gene>
    <name evidence="2" type="ORF">GCM10011521_22740</name>
</gene>
<name>A0ABQ1HND6_9GAMM</name>
<evidence type="ECO:0000313" key="3">
    <source>
        <dbReference type="Proteomes" id="UP000623419"/>
    </source>
</evidence>
<sequence>MNAKRLAKPALLLRLAACAALAMALAQPALAKGEFAVGVEGAKVSASATLHFKIVVPENVRFDSKSLGVEQQRRQPHMPPVQRLVAMHEGLQQVTLATP</sequence>
<dbReference type="EMBL" id="BMKC01000003">
    <property type="protein sequence ID" value="GGA83787.1"/>
    <property type="molecule type" value="Genomic_DNA"/>
</dbReference>
<keyword evidence="1" id="KW-0732">Signal</keyword>
<comment type="caution">
    <text evidence="2">The sequence shown here is derived from an EMBL/GenBank/DDBJ whole genome shotgun (WGS) entry which is preliminary data.</text>
</comment>
<dbReference type="Proteomes" id="UP000623419">
    <property type="component" value="Unassembled WGS sequence"/>
</dbReference>
<feature type="signal peptide" evidence="1">
    <location>
        <begin position="1"/>
        <end position="31"/>
    </location>
</feature>
<accession>A0ABQ1HND6</accession>
<feature type="chain" id="PRO_5046337799" evidence="1">
    <location>
        <begin position="32"/>
        <end position="99"/>
    </location>
</feature>
<proteinExistence type="predicted"/>
<evidence type="ECO:0000256" key="1">
    <source>
        <dbReference type="SAM" id="SignalP"/>
    </source>
</evidence>
<evidence type="ECO:0000313" key="2">
    <source>
        <dbReference type="EMBL" id="GGA83787.1"/>
    </source>
</evidence>
<dbReference type="RefSeq" id="WP_188664273.1">
    <property type="nucleotide sequence ID" value="NZ_BMKC01000003.1"/>
</dbReference>
<reference evidence="3" key="1">
    <citation type="journal article" date="2019" name="Int. J. Syst. Evol. Microbiol.">
        <title>The Global Catalogue of Microorganisms (GCM) 10K type strain sequencing project: providing services to taxonomists for standard genome sequencing and annotation.</title>
        <authorList>
            <consortium name="The Broad Institute Genomics Platform"/>
            <consortium name="The Broad Institute Genome Sequencing Center for Infectious Disease"/>
            <person name="Wu L."/>
            <person name="Ma J."/>
        </authorList>
    </citation>
    <scope>NUCLEOTIDE SEQUENCE [LARGE SCALE GENOMIC DNA]</scope>
    <source>
        <strain evidence="3">CGMCC 1.15905</strain>
    </source>
</reference>